<reference evidence="9 10" key="1">
    <citation type="submission" date="2019-03" db="EMBL/GenBank/DDBJ databases">
        <title>An improved genome assembly of the fluke Schistosoma japonicum.</title>
        <authorList>
            <person name="Hu W."/>
            <person name="Luo F."/>
            <person name="Yin M."/>
            <person name="Mo X."/>
            <person name="Sun C."/>
            <person name="Wu Q."/>
            <person name="Zhu B."/>
            <person name="Xiang M."/>
            <person name="Wang J."/>
            <person name="Wang Y."/>
            <person name="Zhang T."/>
            <person name="Xu B."/>
            <person name="Zheng H."/>
            <person name="Feng Z."/>
        </authorList>
    </citation>
    <scope>NUCLEOTIDE SEQUENCE [LARGE SCALE GENOMIC DNA]</scope>
    <source>
        <strain evidence="9">HuSjv2</strain>
        <tissue evidence="9">Worms</tissue>
    </source>
</reference>
<dbReference type="STRING" id="6182.A0A4Z2CSY4"/>
<keyword evidence="4 8" id="KW-1133">Transmembrane helix</keyword>
<keyword evidence="10" id="KW-1185">Reference proteome</keyword>
<evidence type="ECO:0000256" key="6">
    <source>
        <dbReference type="ARBA" id="ARBA00025718"/>
    </source>
</evidence>
<keyword evidence="2" id="KW-1003">Cell membrane</keyword>
<dbReference type="OrthoDB" id="8887313at2759"/>
<dbReference type="EMBL" id="SKCS01000431">
    <property type="protein sequence ID" value="TNN07401.1"/>
    <property type="molecule type" value="Genomic_DNA"/>
</dbReference>
<feature type="compositionally biased region" description="Polar residues" evidence="7">
    <location>
        <begin position="433"/>
        <end position="442"/>
    </location>
</feature>
<dbReference type="PANTHER" id="PTHR20886">
    <property type="entry name" value="VANG-LIKE PROTEIN"/>
    <property type="match status" value="1"/>
</dbReference>
<evidence type="ECO:0000256" key="1">
    <source>
        <dbReference type="ARBA" id="ARBA00004651"/>
    </source>
</evidence>
<dbReference type="InterPro" id="IPR009539">
    <property type="entry name" value="VANGL"/>
</dbReference>
<evidence type="ECO:0000256" key="8">
    <source>
        <dbReference type="SAM" id="Phobius"/>
    </source>
</evidence>
<evidence type="ECO:0000313" key="9">
    <source>
        <dbReference type="EMBL" id="TNN07401.1"/>
    </source>
</evidence>
<keyword evidence="3 8" id="KW-0812">Transmembrane</keyword>
<name>A0A4Z2CSY4_SCHJA</name>
<comment type="subcellular location">
    <subcellularLocation>
        <location evidence="1">Cell membrane</location>
        <topology evidence="1">Multi-pass membrane protein</topology>
    </subcellularLocation>
</comment>
<keyword evidence="5 8" id="KW-0472">Membrane</keyword>
<evidence type="ECO:0000313" key="10">
    <source>
        <dbReference type="Proteomes" id="UP000311919"/>
    </source>
</evidence>
<accession>A0A4Z2CSY4</accession>
<feature type="transmembrane region" description="Helical" evidence="8">
    <location>
        <begin position="211"/>
        <end position="232"/>
    </location>
</feature>
<sequence length="789" mass="91936">MCSVINSDNNYMECHKLLRQDKRTSKNLPSDWSDNEEMGVNNCNEHKMQYCLHCVHKLLILLEILTMCITFLSPFLMLILSNIHPSWLFSTFPSYPALSTNSPNSQSKVIHKRDKVNFEHLPSHKVEARTEVYYEVKIIEMCTKLLLFSVCLSHIYLSRFRKLLFCIHNKHDFISHSRLIRYKRFKKSDVTKSASSLAQLCWPHSKTKQSLAFNFFIDSVTVIITFSFWLLFLSNWNSNNITVPSGSSNNGENLNYKLKACGNLQHTIQLMNPFDHRDPNELDLCDKTKTLYIKEQLKKLNLIALDLSIDFVNIHLFLQLTAIFLLNFKTILDWLSCKYNVHVVRAHDGVSRNYKIGSVNLKSIAVYIIQNSLIDFQPYDPFVARHKRHSRYNQSIYSDCLRSNTNSTNGDNRKSKLQQMLKNESQEDMISKQKPTSSTQNKNDCHSKQFIKSLQNNPLCFRYNSSSTVAATTTSGLTDNSTNKTNNNTVKLNVDCNDECTEEDSKKLCETFDFLKMPDINELNVQAAKRLKSEISYLKYKRKCQIRLIALINNLFNTVYTKSDFTVNTVESSSDNQLQKSSEFVFQKFFGPISKYLRLTKQHTYHTRSMILNRLKTYLQYNMSAESFLSIYFNPPNEFFYLQYYQHQYNDKILNSSNKNNKDKKCQKNNNHLKFWKTSMKCSTVNQSNQKLNIKTETHSNTKVFQTWKLKLCDPLINSSIYDGFRFELVRSNVKLFCIVKQFSMFQLVKTSLPLWWSGLTYEHKSTMLPPSTVETCIGSSENAVEIKL</sequence>
<evidence type="ECO:0000256" key="2">
    <source>
        <dbReference type="ARBA" id="ARBA00022475"/>
    </source>
</evidence>
<feature type="region of interest" description="Disordered" evidence="7">
    <location>
        <begin position="419"/>
        <end position="444"/>
    </location>
</feature>
<feature type="transmembrane region" description="Helical" evidence="8">
    <location>
        <begin position="138"/>
        <end position="157"/>
    </location>
</feature>
<proteinExistence type="inferred from homology"/>
<evidence type="ECO:0000256" key="7">
    <source>
        <dbReference type="SAM" id="MobiDB-lite"/>
    </source>
</evidence>
<feature type="transmembrane region" description="Helical" evidence="8">
    <location>
        <begin position="58"/>
        <end position="80"/>
    </location>
</feature>
<organism evidence="9 10">
    <name type="scientific">Schistosoma japonicum</name>
    <name type="common">Blood fluke</name>
    <dbReference type="NCBI Taxonomy" id="6182"/>
    <lineage>
        <taxon>Eukaryota</taxon>
        <taxon>Metazoa</taxon>
        <taxon>Spiralia</taxon>
        <taxon>Lophotrochozoa</taxon>
        <taxon>Platyhelminthes</taxon>
        <taxon>Trematoda</taxon>
        <taxon>Digenea</taxon>
        <taxon>Strigeidida</taxon>
        <taxon>Schistosomatoidea</taxon>
        <taxon>Schistosomatidae</taxon>
        <taxon>Schistosoma</taxon>
    </lineage>
</organism>
<dbReference type="Proteomes" id="UP000311919">
    <property type="component" value="Unassembled WGS sequence"/>
</dbReference>
<dbReference type="GO" id="GO:0005886">
    <property type="term" value="C:plasma membrane"/>
    <property type="evidence" value="ECO:0007669"/>
    <property type="project" value="UniProtKB-SubCell"/>
</dbReference>
<comment type="caution">
    <text evidence="9">The sequence shown here is derived from an EMBL/GenBank/DDBJ whole genome shotgun (WGS) entry which is preliminary data.</text>
</comment>
<dbReference type="Pfam" id="PF06638">
    <property type="entry name" value="Strabismus"/>
    <property type="match status" value="2"/>
</dbReference>
<comment type="similarity">
    <text evidence="6">Belongs to the Vang family.</text>
</comment>
<gene>
    <name evidence="9" type="ORF">EWB00_007749</name>
</gene>
<evidence type="ECO:0000256" key="4">
    <source>
        <dbReference type="ARBA" id="ARBA00022989"/>
    </source>
</evidence>
<evidence type="ECO:0000256" key="5">
    <source>
        <dbReference type="ARBA" id="ARBA00023136"/>
    </source>
</evidence>
<protein>
    <submittedName>
        <fullName evidence="9">Van Gogh 2</fullName>
    </submittedName>
</protein>
<dbReference type="AlphaFoldDB" id="A0A4Z2CSY4"/>
<evidence type="ECO:0000256" key="3">
    <source>
        <dbReference type="ARBA" id="ARBA00022692"/>
    </source>
</evidence>